<dbReference type="Gene3D" id="3.30.70.330">
    <property type="match status" value="1"/>
</dbReference>
<feature type="region of interest" description="Disordered" evidence="3">
    <location>
        <begin position="1097"/>
        <end position="1122"/>
    </location>
</feature>
<dbReference type="InterPro" id="IPR056870">
    <property type="entry name" value="TTC3/DZIP3/RBM44-like_helical"/>
</dbReference>
<dbReference type="SUPFAM" id="SSF54928">
    <property type="entry name" value="RNA-binding domain, RBD"/>
    <property type="match status" value="1"/>
</dbReference>
<feature type="region of interest" description="Disordered" evidence="3">
    <location>
        <begin position="828"/>
        <end position="870"/>
    </location>
</feature>
<evidence type="ECO:0000259" key="4">
    <source>
        <dbReference type="PROSITE" id="PS50102"/>
    </source>
</evidence>
<evidence type="ECO:0000256" key="1">
    <source>
        <dbReference type="ARBA" id="ARBA00022884"/>
    </source>
</evidence>
<dbReference type="FunCoup" id="A0A5F8HC80">
    <property type="interactions" value="141"/>
</dbReference>
<dbReference type="OMA" id="EVRINHK"/>
<dbReference type="Bgee" id="ENSMODG00000008910">
    <property type="expression patterns" value="Expressed in testis and 7 other cell types or tissues"/>
</dbReference>
<dbReference type="InParanoid" id="A0A5F8HC80"/>
<dbReference type="SMART" id="SM00360">
    <property type="entry name" value="RRM"/>
    <property type="match status" value="1"/>
</dbReference>
<feature type="domain" description="RRM" evidence="4">
    <location>
        <begin position="874"/>
        <end position="947"/>
    </location>
</feature>
<sequence length="1122" mass="124513">MEVRSGPRGRGRRPTLSSGRDPGRRRRRLREAVTATAVASTEVAERLPWTRAPMHDEPSSPKRKHFFLASHYYDESGSGESLLTISHDRCNFLVLKPMEQDDVSFLDKSESSDSSSLGSQPAAQDRAPRPPSELSDIVDYALLNDTYSIHVADADTKLKDHFTYLSSEADLELQEGGPFFEILKTSSEDSLGLEEICKNLDGDYEEMLGGEMAPHVLDEDSQQEYHSAEEHDYPGFHLDFDPIKTLCDPNSEVIELGNSDFEIKCVSGLGENHVKKLESGPFFCEPSHLRTQGRLPEVSKFHDYLSLPESHGQKPRRGHEPEAGFRNPCLFDGLTQTGGSAEDADVTCGQPALPGSSSEKAVCPDPRKCQTTEDKDICAEEEGGSVLKSGEKPFLERISAASRQPSACLQNSTPCIFDESSVSAYDRSCYKFIHGATEPALDFLRTVPKALAKDSHLGEEDGPAKVAAADLMNKTHLISVESKYAKRSLDAACDCLVTVNQTIDASSDFRACFTTSRATSARSLVASRSSNTEITMMNKARPHEWLNEKQRSVACNTDWSCLASWAEEDFRLHGALPKGLEKTIPAESLKANDSVSVKDYLELKNKYDVKDSKKNPEGHFQPCKEVEKNVLSKCCQKTLQRAIRAELLLLKAHYQMCHQHCWKLYRLVMEEKESFTRHFASDFAKTELGSTLLSLFGDLKFKYLSMREKIIKGVPLDELPPLAVESRLLSFFSTFVPSKLMKEDSHIFLGPRSDLSVPGAPNTNSSAVEPPRALSQSTRASEHRTRPKREVALPGDSRKTRDLNVGIRNLRLDDEDYRKCQDPSEAWFDAKENLTGTERLEMPGDEAEPTKRSSKPSPEKVAAEPSRKEPDRSYLIHVGSLCPSVSETDLMSHFQKYQVSEVSICTSHNYRYASLVFKKANRARLAVEEMNGKEINGKSVNVRLVKTPAENVPPLSWRGESRPALRGPEPATDGRGCGSASVPPSKFPAHVPRLPEPENAYFSVDHRGGRKGSKPNKSVKWVPESPLPYVPPNTLNLGSFTKLLRKLEGLHPNVSRDTIIDALQEVRTNNKGFLSGLSLTAIVDMTTSVLRTAALQKEERKRQQTTVASSEPSLLGEPSAET</sequence>
<dbReference type="InterPro" id="IPR000504">
    <property type="entry name" value="RRM_dom"/>
</dbReference>
<feature type="compositionally biased region" description="Basic and acidic residues" evidence="3">
    <location>
        <begin position="828"/>
        <end position="842"/>
    </location>
</feature>
<evidence type="ECO:0000256" key="2">
    <source>
        <dbReference type="PROSITE-ProRule" id="PRU00176"/>
    </source>
</evidence>
<dbReference type="InterPro" id="IPR012677">
    <property type="entry name" value="Nucleotide-bd_a/b_plait_sf"/>
</dbReference>
<feature type="compositionally biased region" description="Basic and acidic residues" evidence="3">
    <location>
        <begin position="857"/>
        <end position="870"/>
    </location>
</feature>
<dbReference type="Ensembl" id="ENSMODT00000052345.1">
    <property type="protein sequence ID" value="ENSMODP00000057215.1"/>
    <property type="gene ID" value="ENSMODG00000008910.3"/>
</dbReference>
<feature type="region of interest" description="Disordered" evidence="3">
    <location>
        <begin position="1"/>
        <end position="36"/>
    </location>
</feature>
<reference evidence="5" key="3">
    <citation type="submission" date="2025-09" db="UniProtKB">
        <authorList>
            <consortium name="Ensembl"/>
        </authorList>
    </citation>
    <scope>IDENTIFICATION</scope>
</reference>
<feature type="compositionally biased region" description="Low complexity" evidence="3">
    <location>
        <begin position="112"/>
        <end position="125"/>
    </location>
</feature>
<dbReference type="Proteomes" id="UP000002280">
    <property type="component" value="Chromosome 2"/>
</dbReference>
<name>A0A5F8HC80_MONDO</name>
<feature type="region of interest" description="Disordered" evidence="3">
    <location>
        <begin position="752"/>
        <end position="800"/>
    </location>
</feature>
<keyword evidence="1 2" id="KW-0694">RNA-binding</keyword>
<reference evidence="5" key="2">
    <citation type="submission" date="2025-08" db="UniProtKB">
        <authorList>
            <consortium name="Ensembl"/>
        </authorList>
    </citation>
    <scope>IDENTIFICATION</scope>
</reference>
<keyword evidence="6" id="KW-1185">Reference proteome</keyword>
<dbReference type="STRING" id="13616.ENSMODP00000057215"/>
<dbReference type="AlphaFoldDB" id="A0A5F8HC80"/>
<dbReference type="GO" id="GO:0000398">
    <property type="term" value="P:mRNA splicing, via spliceosome"/>
    <property type="evidence" value="ECO:0000318"/>
    <property type="project" value="GO_Central"/>
</dbReference>
<reference evidence="5 6" key="1">
    <citation type="journal article" date="2007" name="Nature">
        <title>Genome of the marsupial Monodelphis domestica reveals innovation in non-coding sequences.</title>
        <authorList>
            <person name="Mikkelsen T.S."/>
            <person name="Wakefield M.J."/>
            <person name="Aken B."/>
            <person name="Amemiya C.T."/>
            <person name="Chang J.L."/>
            <person name="Duke S."/>
            <person name="Garber M."/>
            <person name="Gentles A.J."/>
            <person name="Goodstadt L."/>
            <person name="Heger A."/>
            <person name="Jurka J."/>
            <person name="Kamal M."/>
            <person name="Mauceli E."/>
            <person name="Searle S.M."/>
            <person name="Sharpe T."/>
            <person name="Baker M.L."/>
            <person name="Batzer M.A."/>
            <person name="Benos P.V."/>
            <person name="Belov K."/>
            <person name="Clamp M."/>
            <person name="Cook A."/>
            <person name="Cuff J."/>
            <person name="Das R."/>
            <person name="Davidow L."/>
            <person name="Deakin J.E."/>
            <person name="Fazzari M.J."/>
            <person name="Glass J.L."/>
            <person name="Grabherr M."/>
            <person name="Greally J.M."/>
            <person name="Gu W."/>
            <person name="Hore T.A."/>
            <person name="Huttley G.A."/>
            <person name="Kleber M."/>
            <person name="Jirtle R.L."/>
            <person name="Koina E."/>
            <person name="Lee J.T."/>
            <person name="Mahony S."/>
            <person name="Marra M.A."/>
            <person name="Miller R.D."/>
            <person name="Nicholls R.D."/>
            <person name="Oda M."/>
            <person name="Papenfuss A.T."/>
            <person name="Parra Z.E."/>
            <person name="Pollock D.D."/>
            <person name="Ray D.A."/>
            <person name="Schein J.E."/>
            <person name="Speed T.P."/>
            <person name="Thompson K."/>
            <person name="VandeBerg J.L."/>
            <person name="Wade C.M."/>
            <person name="Walker J.A."/>
            <person name="Waters P.D."/>
            <person name="Webber C."/>
            <person name="Weidman J.R."/>
            <person name="Xie X."/>
            <person name="Zody M.C."/>
            <person name="Baldwin J."/>
            <person name="Abdouelleil A."/>
            <person name="Abdulkadir J."/>
            <person name="Abebe A."/>
            <person name="Abera B."/>
            <person name="Abreu J."/>
            <person name="Acer S.C."/>
            <person name="Aftuck L."/>
            <person name="Alexander A."/>
            <person name="An P."/>
            <person name="Anderson E."/>
            <person name="Anderson S."/>
            <person name="Arachi H."/>
            <person name="Azer M."/>
            <person name="Bachantsang P."/>
            <person name="Barry A."/>
            <person name="Bayul T."/>
            <person name="Berlin A."/>
            <person name="Bessette D."/>
            <person name="Bloom T."/>
            <person name="Bloom T."/>
            <person name="Boguslavskiy L."/>
            <person name="Bonnet C."/>
            <person name="Boukhgalter B."/>
            <person name="Bourzgui I."/>
            <person name="Brown A."/>
            <person name="Cahill P."/>
            <person name="Channer S."/>
            <person name="Cheshatsang Y."/>
            <person name="Chuda L."/>
            <person name="Citroen M."/>
            <person name="Collymore A."/>
            <person name="Cooke P."/>
            <person name="Costello M."/>
            <person name="D'Aco K."/>
            <person name="Daza R."/>
            <person name="De Haan G."/>
            <person name="DeGray S."/>
            <person name="DeMaso C."/>
            <person name="Dhargay N."/>
            <person name="Dooley K."/>
            <person name="Dooley E."/>
            <person name="Doricent M."/>
            <person name="Dorje P."/>
            <person name="Dorjee K."/>
            <person name="Dupes A."/>
            <person name="Elong R."/>
            <person name="Falk J."/>
            <person name="Farina A."/>
            <person name="Faro S."/>
            <person name="Ferguson D."/>
            <person name="Fisher S."/>
            <person name="Foley C.D."/>
            <person name="Franke A."/>
            <person name="Friedrich D."/>
            <person name="Gadbois L."/>
            <person name="Gearin G."/>
            <person name="Gearin C.R."/>
            <person name="Giannoukos G."/>
            <person name="Goode T."/>
            <person name="Graham J."/>
            <person name="Grandbois E."/>
            <person name="Grewal S."/>
            <person name="Gyaltsen K."/>
            <person name="Hafez N."/>
            <person name="Hagos B."/>
            <person name="Hall J."/>
            <person name="Henson C."/>
            <person name="Hollinger A."/>
            <person name="Honan T."/>
            <person name="Huard M.D."/>
            <person name="Hughes L."/>
            <person name="Hurhula B."/>
            <person name="Husby M.E."/>
            <person name="Kamat A."/>
            <person name="Kanga B."/>
            <person name="Kashin S."/>
            <person name="Khazanovich D."/>
            <person name="Kisner P."/>
            <person name="Lance K."/>
            <person name="Lara M."/>
            <person name="Lee W."/>
            <person name="Lennon N."/>
            <person name="Letendre F."/>
            <person name="LeVine R."/>
            <person name="Lipovsky A."/>
            <person name="Liu X."/>
            <person name="Liu J."/>
            <person name="Liu S."/>
            <person name="Lokyitsang T."/>
            <person name="Lokyitsang Y."/>
            <person name="Lubonja R."/>
            <person name="Lui A."/>
            <person name="MacDonald P."/>
            <person name="Magnisalis V."/>
            <person name="Maru K."/>
            <person name="Matthews C."/>
            <person name="McCusker W."/>
            <person name="McDonough S."/>
            <person name="Mehta T."/>
            <person name="Meldrim J."/>
            <person name="Meneus L."/>
            <person name="Mihai O."/>
            <person name="Mihalev A."/>
            <person name="Mihova T."/>
            <person name="Mittelman R."/>
            <person name="Mlenga V."/>
            <person name="Montmayeur A."/>
            <person name="Mulrain L."/>
            <person name="Navidi A."/>
            <person name="Naylor J."/>
            <person name="Negash T."/>
            <person name="Nguyen T."/>
            <person name="Nguyen N."/>
            <person name="Nicol R."/>
            <person name="Norbu C."/>
            <person name="Norbu N."/>
            <person name="Novod N."/>
            <person name="O'Neill B."/>
            <person name="Osman S."/>
            <person name="Markiewicz E."/>
            <person name="Oyono O.L."/>
            <person name="Patti C."/>
            <person name="Phunkhang P."/>
            <person name="Pierre F."/>
            <person name="Priest M."/>
            <person name="Raghuraman S."/>
            <person name="Rege F."/>
            <person name="Reyes R."/>
            <person name="Rise C."/>
            <person name="Rogov P."/>
            <person name="Ross K."/>
            <person name="Ryan E."/>
            <person name="Settipalli S."/>
            <person name="Shea T."/>
            <person name="Sherpa N."/>
            <person name="Shi L."/>
            <person name="Shih D."/>
            <person name="Sparrow T."/>
            <person name="Spaulding J."/>
            <person name="Stalker J."/>
            <person name="Stange-Thomann N."/>
            <person name="Stavropoulos S."/>
            <person name="Stone C."/>
            <person name="Strader C."/>
            <person name="Tesfaye S."/>
            <person name="Thomson T."/>
            <person name="Thoulutsang Y."/>
            <person name="Thoulutsang D."/>
            <person name="Topham K."/>
            <person name="Topping I."/>
            <person name="Tsamla T."/>
            <person name="Vassiliev H."/>
            <person name="Vo A."/>
            <person name="Wangchuk T."/>
            <person name="Wangdi T."/>
            <person name="Weiand M."/>
            <person name="Wilkinson J."/>
            <person name="Wilson A."/>
            <person name="Yadav S."/>
            <person name="Young G."/>
            <person name="Yu Q."/>
            <person name="Zembek L."/>
            <person name="Zhong D."/>
            <person name="Zimmer A."/>
            <person name="Zwirko Z."/>
            <person name="Jaffe D.B."/>
            <person name="Alvarez P."/>
            <person name="Brockman W."/>
            <person name="Butler J."/>
            <person name="Chin C."/>
            <person name="Gnerre S."/>
            <person name="MacCallum I."/>
            <person name="Graves J.A."/>
            <person name="Ponting C.P."/>
            <person name="Breen M."/>
            <person name="Samollow P.B."/>
            <person name="Lander E.S."/>
            <person name="Lindblad-Toh K."/>
        </authorList>
    </citation>
    <scope>NUCLEOTIDE SEQUENCE [LARGE SCALE GENOMIC DNA]</scope>
</reference>
<gene>
    <name evidence="5" type="primary">RBM44</name>
</gene>
<evidence type="ECO:0000313" key="5">
    <source>
        <dbReference type="Ensembl" id="ENSMODP00000057215.1"/>
    </source>
</evidence>
<feature type="region of interest" description="Disordered" evidence="3">
    <location>
        <begin position="951"/>
        <end position="994"/>
    </location>
</feature>
<dbReference type="Pfam" id="PF24905">
    <property type="entry name" value="TTC3_9th"/>
    <property type="match status" value="1"/>
</dbReference>
<dbReference type="GeneTree" id="ENSGT00390000016508"/>
<dbReference type="GO" id="GO:0071013">
    <property type="term" value="C:catalytic step 2 spliceosome"/>
    <property type="evidence" value="ECO:0000318"/>
    <property type="project" value="GO_Central"/>
</dbReference>
<dbReference type="PROSITE" id="PS50102">
    <property type="entry name" value="RRM"/>
    <property type="match status" value="1"/>
</dbReference>
<proteinExistence type="predicted"/>
<dbReference type="GO" id="GO:0003730">
    <property type="term" value="F:mRNA 3'-UTR binding"/>
    <property type="evidence" value="ECO:0000318"/>
    <property type="project" value="GO_Central"/>
</dbReference>
<protein>
    <submittedName>
        <fullName evidence="5">RNA binding motif protein 44</fullName>
    </submittedName>
</protein>
<accession>A0A5F8HC80</accession>
<dbReference type="Pfam" id="PF00076">
    <property type="entry name" value="RRM_1"/>
    <property type="match status" value="1"/>
</dbReference>
<feature type="region of interest" description="Disordered" evidence="3">
    <location>
        <begin position="106"/>
        <end position="133"/>
    </location>
</feature>
<evidence type="ECO:0000256" key="3">
    <source>
        <dbReference type="SAM" id="MobiDB-lite"/>
    </source>
</evidence>
<dbReference type="PANTHER" id="PTHR48026">
    <property type="entry name" value="HOMOLOGOUS TO DROSOPHILA SQD (SQUID) PROTEIN"/>
    <property type="match status" value="1"/>
</dbReference>
<evidence type="ECO:0000313" key="6">
    <source>
        <dbReference type="Proteomes" id="UP000002280"/>
    </source>
</evidence>
<organism evidence="5 6">
    <name type="scientific">Monodelphis domestica</name>
    <name type="common">Gray short-tailed opossum</name>
    <dbReference type="NCBI Taxonomy" id="13616"/>
    <lineage>
        <taxon>Eukaryota</taxon>
        <taxon>Metazoa</taxon>
        <taxon>Chordata</taxon>
        <taxon>Craniata</taxon>
        <taxon>Vertebrata</taxon>
        <taxon>Euteleostomi</taxon>
        <taxon>Mammalia</taxon>
        <taxon>Metatheria</taxon>
        <taxon>Didelphimorphia</taxon>
        <taxon>Didelphidae</taxon>
        <taxon>Monodelphis</taxon>
    </lineage>
</organism>
<dbReference type="PANTHER" id="PTHR48026:SF8">
    <property type="entry name" value="RNA-BINDING PROTEIN 44"/>
    <property type="match status" value="1"/>
</dbReference>
<dbReference type="InterPro" id="IPR035979">
    <property type="entry name" value="RBD_domain_sf"/>
</dbReference>
<feature type="compositionally biased region" description="Basic and acidic residues" evidence="3">
    <location>
        <begin position="780"/>
        <end position="800"/>
    </location>
</feature>